<keyword evidence="6 7" id="KW-0408">Iron</keyword>
<sequence>MTSNVQPEWDDLWINVHLATLVSGEGYGEIRNGAIATKNGRIVWLGKQSELLEKVQVKRQHDGQGCWLTPGLIDCHTHIVYAGNRSNEFEARLNGVPYEEIARQGGGIVSTVHATRKATETELFEASLPRVQALLNEGVTTLEIKSGYGLDTETEAKMLSVARRIGMQCPVRVKTTFLGAHAVPPEFKGRTDDYINLVAHDMLDALVAEGLVDAVDAFCEGIGFTREQTERVFRAAKQHNLPVKLHAEQLSDQDGSALVAQYQGLSADHLEYLSEQGIHAMAKSGTVAVLLPGAFYYLRETRLPPMDKLREHGVPIALATDCNPGTSPLTSLLLTMNMACTLFRMTPLEALTGVTRTAAQALGLHQETGTLQIGHSADFALWRIDRPGDLAYAIGFNPRVATVFKGQII</sequence>
<keyword evidence="10" id="KW-1185">Reference proteome</keyword>
<dbReference type="SUPFAM" id="SSF51556">
    <property type="entry name" value="Metallo-dependent hydrolases"/>
    <property type="match status" value="1"/>
</dbReference>
<feature type="binding site" evidence="7">
    <location>
        <position position="326"/>
    </location>
    <ligand>
        <name>4-imidazolone-5-propanoate</name>
        <dbReference type="ChEBI" id="CHEBI:77893"/>
    </ligand>
</feature>
<keyword evidence="5 7" id="KW-0862">Zinc</keyword>
<feature type="binding site" evidence="7">
    <location>
        <position position="148"/>
    </location>
    <ligand>
        <name>N-formimidoyl-L-glutamate</name>
        <dbReference type="ChEBI" id="CHEBI:58928"/>
    </ligand>
</feature>
<dbReference type="Gene3D" id="3.20.20.140">
    <property type="entry name" value="Metal-dependent hydrolases"/>
    <property type="match status" value="1"/>
</dbReference>
<dbReference type="Gene3D" id="2.30.40.10">
    <property type="entry name" value="Urease, subunit C, domain 1"/>
    <property type="match status" value="1"/>
</dbReference>
<dbReference type="SUPFAM" id="SSF51338">
    <property type="entry name" value="Composite domain of metallo-dependent hydrolases"/>
    <property type="match status" value="1"/>
</dbReference>
<keyword evidence="4 7" id="KW-0369">Histidine metabolism</keyword>
<proteinExistence type="inferred from homology"/>
<keyword evidence="7" id="KW-0963">Cytoplasm</keyword>
<feature type="binding site" evidence="7">
    <location>
        <position position="323"/>
    </location>
    <ligand>
        <name>N-formimidoyl-L-glutamate</name>
        <dbReference type="ChEBI" id="CHEBI:58928"/>
    </ligand>
</feature>
<feature type="binding site" evidence="7">
    <location>
        <position position="148"/>
    </location>
    <ligand>
        <name>4-imidazolone-5-propanoate</name>
        <dbReference type="ChEBI" id="CHEBI:77893"/>
    </ligand>
</feature>
<evidence type="ECO:0000313" key="10">
    <source>
        <dbReference type="Proteomes" id="UP000266483"/>
    </source>
</evidence>
<feature type="binding site" evidence="7">
    <location>
        <position position="181"/>
    </location>
    <ligand>
        <name>4-imidazolone-5-propanoate</name>
        <dbReference type="ChEBI" id="CHEBI:77893"/>
    </ligand>
</feature>
<comment type="cofactor">
    <cofactor evidence="7">
        <name>Zn(2+)</name>
        <dbReference type="ChEBI" id="CHEBI:29105"/>
    </cofactor>
    <cofactor evidence="7">
        <name>Fe(3+)</name>
        <dbReference type="ChEBI" id="CHEBI:29034"/>
    </cofactor>
    <text evidence="7">Binds 1 zinc or iron ion per subunit.</text>
</comment>
<dbReference type="Proteomes" id="UP000266483">
    <property type="component" value="Unassembled WGS sequence"/>
</dbReference>
<feature type="binding site" evidence="7">
    <location>
        <position position="76"/>
    </location>
    <ligand>
        <name>Zn(2+)</name>
        <dbReference type="ChEBI" id="CHEBI:29105"/>
    </ligand>
</feature>
<evidence type="ECO:0000256" key="1">
    <source>
        <dbReference type="ARBA" id="ARBA00012864"/>
    </source>
</evidence>
<feature type="binding site" evidence="7">
    <location>
        <position position="321"/>
    </location>
    <ligand>
        <name>Fe(3+)</name>
        <dbReference type="ChEBI" id="CHEBI:29034"/>
    </ligand>
</feature>
<dbReference type="PANTHER" id="PTHR42752">
    <property type="entry name" value="IMIDAZOLONEPROPIONASE"/>
    <property type="match status" value="1"/>
</dbReference>
<comment type="similarity">
    <text evidence="7">Belongs to the metallo-dependent hydrolases superfamily. HutI family.</text>
</comment>
<reference evidence="9 10" key="1">
    <citation type="submission" date="2017-08" db="EMBL/GenBank/DDBJ databases">
        <title>Pusillimonas indicus sp. nov., a member of the family Alcaligenaceae isolated from surface seawater.</title>
        <authorList>
            <person name="Li J."/>
        </authorList>
    </citation>
    <scope>NUCLEOTIDE SEQUENCE [LARGE SCALE GENOMIC DNA]</scope>
    <source>
        <strain evidence="9 10">17-4A</strain>
    </source>
</reference>
<keyword evidence="3 7" id="KW-0378">Hydrolase</keyword>
<dbReference type="Pfam" id="PF01979">
    <property type="entry name" value="Amidohydro_1"/>
    <property type="match status" value="1"/>
</dbReference>
<feature type="binding site" evidence="7">
    <location>
        <position position="321"/>
    </location>
    <ligand>
        <name>Zn(2+)</name>
        <dbReference type="ChEBI" id="CHEBI:29105"/>
    </ligand>
</feature>
<dbReference type="RefSeq" id="WP_119442087.1">
    <property type="nucleotide sequence ID" value="NZ_CP170494.1"/>
</dbReference>
<dbReference type="HAMAP" id="MF_00372">
    <property type="entry name" value="HutI"/>
    <property type="match status" value="1"/>
</dbReference>
<feature type="binding site" evidence="7">
    <location>
        <position position="78"/>
    </location>
    <ligand>
        <name>Fe(3+)</name>
        <dbReference type="ChEBI" id="CHEBI:29034"/>
    </ligand>
</feature>
<dbReference type="InterPro" id="IPR011059">
    <property type="entry name" value="Metal-dep_hydrolase_composite"/>
</dbReference>
<dbReference type="EMBL" id="NQOU01000003">
    <property type="protein sequence ID" value="RII82738.1"/>
    <property type="molecule type" value="Genomic_DNA"/>
</dbReference>
<feature type="binding site" evidence="7">
    <location>
        <position position="249"/>
    </location>
    <ligand>
        <name>4-imidazolone-5-propanoate</name>
        <dbReference type="ChEBI" id="CHEBI:77893"/>
    </ligand>
</feature>
<gene>
    <name evidence="7" type="primary">hutI</name>
    <name evidence="9" type="ORF">CJO09_09100</name>
</gene>
<comment type="function">
    <text evidence="7">Catalyzes the hydrolytic cleavage of the carbon-nitrogen bond in imidazolone-5-propanoate to yield N-formimidoyl-L-glutamate. It is the third step in the universal histidine degradation pathway.</text>
</comment>
<keyword evidence="2 7" id="KW-0479">Metal-binding</keyword>
<dbReference type="PANTHER" id="PTHR42752:SF1">
    <property type="entry name" value="IMIDAZOLONEPROPIONASE-RELATED"/>
    <property type="match status" value="1"/>
</dbReference>
<feature type="domain" description="Amidohydrolase-related" evidence="8">
    <location>
        <begin position="68"/>
        <end position="386"/>
    </location>
</feature>
<comment type="subcellular location">
    <subcellularLocation>
        <location evidence="7">Cytoplasm</location>
    </subcellularLocation>
</comment>
<evidence type="ECO:0000313" key="9">
    <source>
        <dbReference type="EMBL" id="RII82738.1"/>
    </source>
</evidence>
<feature type="binding site" evidence="7">
    <location>
        <position position="246"/>
    </location>
    <ligand>
        <name>Zn(2+)</name>
        <dbReference type="ChEBI" id="CHEBI:29105"/>
    </ligand>
</feature>
<evidence type="ECO:0000256" key="5">
    <source>
        <dbReference type="ARBA" id="ARBA00022833"/>
    </source>
</evidence>
<protein>
    <recommendedName>
        <fullName evidence="1 7">Imidazolonepropionase</fullName>
        <ecNumber evidence="1 7">3.5.2.7</ecNumber>
    </recommendedName>
    <alternativeName>
        <fullName evidence="7">Imidazolone-5-propionate hydrolase</fullName>
    </alternativeName>
</protein>
<dbReference type="InterPro" id="IPR006680">
    <property type="entry name" value="Amidohydro-rel"/>
</dbReference>
<feature type="binding site" evidence="7">
    <location>
        <position position="78"/>
    </location>
    <ligand>
        <name>Zn(2+)</name>
        <dbReference type="ChEBI" id="CHEBI:29105"/>
    </ligand>
</feature>
<evidence type="ECO:0000256" key="6">
    <source>
        <dbReference type="ARBA" id="ARBA00023004"/>
    </source>
</evidence>
<dbReference type="CDD" id="cd01296">
    <property type="entry name" value="Imidazolone-5PH"/>
    <property type="match status" value="1"/>
</dbReference>
<organism evidence="9 10">
    <name type="scientific">Neopusillimonas maritima</name>
    <dbReference type="NCBI Taxonomy" id="2026239"/>
    <lineage>
        <taxon>Bacteria</taxon>
        <taxon>Pseudomonadati</taxon>
        <taxon>Pseudomonadota</taxon>
        <taxon>Betaproteobacteria</taxon>
        <taxon>Burkholderiales</taxon>
        <taxon>Alcaligenaceae</taxon>
        <taxon>Neopusillimonas</taxon>
    </lineage>
</organism>
<dbReference type="InterPro" id="IPR005920">
    <property type="entry name" value="HutI"/>
</dbReference>
<comment type="pathway">
    <text evidence="7">Amino-acid degradation; L-histidine degradation into L-glutamate; N-formimidoyl-L-glutamate from L-histidine: step 3/3.</text>
</comment>
<evidence type="ECO:0000256" key="7">
    <source>
        <dbReference type="HAMAP-Rule" id="MF_00372"/>
    </source>
</evidence>
<feature type="binding site" evidence="7">
    <location>
        <position position="325"/>
    </location>
    <ligand>
        <name>N-formimidoyl-L-glutamate</name>
        <dbReference type="ChEBI" id="CHEBI:58928"/>
    </ligand>
</feature>
<feature type="binding site" evidence="7">
    <location>
        <position position="85"/>
    </location>
    <ligand>
        <name>4-imidazolone-5-propanoate</name>
        <dbReference type="ChEBI" id="CHEBI:77893"/>
    </ligand>
</feature>
<comment type="catalytic activity">
    <reaction evidence="7">
        <text>4-imidazolone-5-propanoate + H2O = N-formimidoyl-L-glutamate</text>
        <dbReference type="Rhea" id="RHEA:23660"/>
        <dbReference type="ChEBI" id="CHEBI:15377"/>
        <dbReference type="ChEBI" id="CHEBI:58928"/>
        <dbReference type="ChEBI" id="CHEBI:77893"/>
        <dbReference type="EC" id="3.5.2.7"/>
    </reaction>
</comment>
<feature type="binding site" evidence="7">
    <location>
        <position position="246"/>
    </location>
    <ligand>
        <name>Fe(3+)</name>
        <dbReference type="ChEBI" id="CHEBI:29034"/>
    </ligand>
</feature>
<feature type="binding site" evidence="7">
    <location>
        <position position="76"/>
    </location>
    <ligand>
        <name>Fe(3+)</name>
        <dbReference type="ChEBI" id="CHEBI:29034"/>
    </ligand>
</feature>
<accession>A0ABX9MUZ9</accession>
<evidence type="ECO:0000259" key="8">
    <source>
        <dbReference type="Pfam" id="PF01979"/>
    </source>
</evidence>
<dbReference type="EC" id="3.5.2.7" evidence="1 7"/>
<dbReference type="InterPro" id="IPR032466">
    <property type="entry name" value="Metal_Hydrolase"/>
</dbReference>
<dbReference type="NCBIfam" id="TIGR01224">
    <property type="entry name" value="hutI"/>
    <property type="match status" value="1"/>
</dbReference>
<name>A0ABX9MUZ9_9BURK</name>
<evidence type="ECO:0000256" key="3">
    <source>
        <dbReference type="ARBA" id="ARBA00022801"/>
    </source>
</evidence>
<comment type="caution">
    <text evidence="9">The sequence shown here is derived from an EMBL/GenBank/DDBJ whole genome shotgun (WGS) entry which is preliminary data.</text>
</comment>
<evidence type="ECO:0000256" key="2">
    <source>
        <dbReference type="ARBA" id="ARBA00022723"/>
    </source>
</evidence>
<evidence type="ECO:0000256" key="4">
    <source>
        <dbReference type="ARBA" id="ARBA00022808"/>
    </source>
</evidence>